<evidence type="ECO:0000313" key="6">
    <source>
        <dbReference type="Proteomes" id="UP000655225"/>
    </source>
</evidence>
<evidence type="ECO:0000256" key="2">
    <source>
        <dbReference type="ARBA" id="ARBA00023004"/>
    </source>
</evidence>
<evidence type="ECO:0000259" key="4">
    <source>
        <dbReference type="Pfam" id="PF00330"/>
    </source>
</evidence>
<accession>A0A834ZT05</accession>
<dbReference type="InterPro" id="IPR015931">
    <property type="entry name" value="Acnase/IPM_dHydase_lsu_aba_1/3"/>
</dbReference>
<keyword evidence="2" id="KW-0408">Iron</keyword>
<feature type="domain" description="Aconitase/3-isopropylmalate dehydratase large subunit alpha/beta/alpha" evidence="4">
    <location>
        <begin position="3"/>
        <end position="92"/>
    </location>
</feature>
<dbReference type="AlphaFoldDB" id="A0A834ZT05"/>
<name>A0A834ZT05_TETSI</name>
<dbReference type="InterPro" id="IPR006249">
    <property type="entry name" value="Aconitase/IRP2"/>
</dbReference>
<dbReference type="InterPro" id="IPR001030">
    <property type="entry name" value="Acoase/IPM_deHydtase_lsu_aba"/>
</dbReference>
<dbReference type="PANTHER" id="PTHR11670">
    <property type="entry name" value="ACONITASE/IRON-RESPONSIVE ELEMENT FAMILY MEMBER"/>
    <property type="match status" value="1"/>
</dbReference>
<evidence type="ECO:0000313" key="5">
    <source>
        <dbReference type="EMBL" id="KAF8410723.1"/>
    </source>
</evidence>
<dbReference type="SUPFAM" id="SSF53732">
    <property type="entry name" value="Aconitase iron-sulfur domain"/>
    <property type="match status" value="1"/>
</dbReference>
<dbReference type="Gene3D" id="3.30.499.10">
    <property type="entry name" value="Aconitase, domain 3"/>
    <property type="match status" value="1"/>
</dbReference>
<dbReference type="GO" id="GO:0051536">
    <property type="term" value="F:iron-sulfur cluster binding"/>
    <property type="evidence" value="ECO:0007669"/>
    <property type="project" value="UniProtKB-KW"/>
</dbReference>
<reference evidence="5 6" key="1">
    <citation type="submission" date="2020-04" db="EMBL/GenBank/DDBJ databases">
        <title>Plant Genome Project.</title>
        <authorList>
            <person name="Zhang R.-G."/>
        </authorList>
    </citation>
    <scope>NUCLEOTIDE SEQUENCE [LARGE SCALE GENOMIC DNA]</scope>
    <source>
        <strain evidence="5">YNK0</strain>
        <tissue evidence="5">Leaf</tissue>
    </source>
</reference>
<dbReference type="EMBL" id="JABCRI010000002">
    <property type="protein sequence ID" value="KAF8410723.1"/>
    <property type="molecule type" value="Genomic_DNA"/>
</dbReference>
<dbReference type="OrthoDB" id="2279155at2759"/>
<evidence type="ECO:0000256" key="1">
    <source>
        <dbReference type="ARBA" id="ARBA00022723"/>
    </source>
</evidence>
<keyword evidence="1" id="KW-0479">Metal-binding</keyword>
<dbReference type="Proteomes" id="UP000655225">
    <property type="component" value="Unassembled WGS sequence"/>
</dbReference>
<keyword evidence="6" id="KW-1185">Reference proteome</keyword>
<proteinExistence type="predicted"/>
<keyword evidence="3" id="KW-0411">Iron-sulfur</keyword>
<evidence type="ECO:0000256" key="3">
    <source>
        <dbReference type="ARBA" id="ARBA00023014"/>
    </source>
</evidence>
<sequence>MTVIAAITSCTNTSNPRVMLGAGLVAKKACELGLEVKPWIKTSLAPVSGVVTKYLLQSSLQMYLNQQCFNIVGYGCTTCTGNLGDLNESVASAILTLLPLLYFLETETLIVVSSLDKS</sequence>
<protein>
    <recommendedName>
        <fullName evidence="4">Aconitase/3-isopropylmalate dehydratase large subunit alpha/beta/alpha domain-containing protein</fullName>
    </recommendedName>
</protein>
<comment type="caution">
    <text evidence="5">The sequence shown here is derived from an EMBL/GenBank/DDBJ whole genome shotgun (WGS) entry which is preliminary data.</text>
</comment>
<dbReference type="InterPro" id="IPR036008">
    <property type="entry name" value="Aconitase_4Fe-4S_dom"/>
</dbReference>
<organism evidence="5 6">
    <name type="scientific">Tetracentron sinense</name>
    <name type="common">Spur-leaf</name>
    <dbReference type="NCBI Taxonomy" id="13715"/>
    <lineage>
        <taxon>Eukaryota</taxon>
        <taxon>Viridiplantae</taxon>
        <taxon>Streptophyta</taxon>
        <taxon>Embryophyta</taxon>
        <taxon>Tracheophyta</taxon>
        <taxon>Spermatophyta</taxon>
        <taxon>Magnoliopsida</taxon>
        <taxon>Trochodendrales</taxon>
        <taxon>Trochodendraceae</taxon>
        <taxon>Tetracentron</taxon>
    </lineage>
</organism>
<dbReference type="GO" id="GO:0046872">
    <property type="term" value="F:metal ion binding"/>
    <property type="evidence" value="ECO:0007669"/>
    <property type="project" value="UniProtKB-KW"/>
</dbReference>
<dbReference type="Pfam" id="PF00330">
    <property type="entry name" value="Aconitase"/>
    <property type="match status" value="1"/>
</dbReference>
<gene>
    <name evidence="5" type="ORF">HHK36_003260</name>
</gene>